<dbReference type="InterPro" id="IPR050546">
    <property type="entry name" value="Glycosyl_Hydrlase_16"/>
</dbReference>
<keyword evidence="1" id="KW-0732">Signal</keyword>
<keyword evidence="3" id="KW-1185">Reference proteome</keyword>
<protein>
    <recommendedName>
        <fullName evidence="4">GH16 domain-containing protein</fullName>
    </recommendedName>
</protein>
<organism evidence="2 3">
    <name type="scientific">Kwoniella europaea PYCC6329</name>
    <dbReference type="NCBI Taxonomy" id="1423913"/>
    <lineage>
        <taxon>Eukaryota</taxon>
        <taxon>Fungi</taxon>
        <taxon>Dikarya</taxon>
        <taxon>Basidiomycota</taxon>
        <taxon>Agaricomycotina</taxon>
        <taxon>Tremellomycetes</taxon>
        <taxon>Tremellales</taxon>
        <taxon>Cryptococcaceae</taxon>
        <taxon>Kwoniella</taxon>
    </lineage>
</organism>
<dbReference type="InterPro" id="IPR013320">
    <property type="entry name" value="ConA-like_dom_sf"/>
</dbReference>
<dbReference type="Proteomes" id="UP001358614">
    <property type="component" value="Chromosome 2"/>
</dbReference>
<feature type="chain" id="PRO_5043746844" description="GH16 domain-containing protein" evidence="1">
    <location>
        <begin position="24"/>
        <end position="317"/>
    </location>
</feature>
<feature type="signal peptide" evidence="1">
    <location>
        <begin position="1"/>
        <end position="23"/>
    </location>
</feature>
<dbReference type="RefSeq" id="XP_066087105.1">
    <property type="nucleotide sequence ID" value="XM_066231008.1"/>
</dbReference>
<dbReference type="KEGG" id="ker:91106061"/>
<dbReference type="PANTHER" id="PTHR10963">
    <property type="entry name" value="GLYCOSYL HYDROLASE-RELATED"/>
    <property type="match status" value="1"/>
</dbReference>
<dbReference type="AlphaFoldDB" id="A0AAX4KTQ5"/>
<evidence type="ECO:0000313" key="3">
    <source>
        <dbReference type="Proteomes" id="UP001358614"/>
    </source>
</evidence>
<gene>
    <name evidence="2" type="ORF">V865_007260</name>
</gene>
<dbReference type="EMBL" id="CP144090">
    <property type="protein sequence ID" value="WWD09138.1"/>
    <property type="molecule type" value="Genomic_DNA"/>
</dbReference>
<dbReference type="GO" id="GO:0009251">
    <property type="term" value="P:glucan catabolic process"/>
    <property type="evidence" value="ECO:0007669"/>
    <property type="project" value="TreeGrafter"/>
</dbReference>
<evidence type="ECO:0008006" key="4">
    <source>
        <dbReference type="Google" id="ProtNLM"/>
    </source>
</evidence>
<dbReference type="Gene3D" id="2.60.120.200">
    <property type="match status" value="2"/>
</dbReference>
<evidence type="ECO:0000256" key="1">
    <source>
        <dbReference type="SAM" id="SignalP"/>
    </source>
</evidence>
<sequence>MLSTISTSKYILLSLPLINTALGATYTLSKSWQGNDFFDGFTWWEWDDPTQGRVNYVNQETAISRNLSYVNGGNFIMRADSTNVVDPSARGRDSVRIHSKDTYTDGNHGCQTYAYGMWYLASILDMYQSWNMASRRRSRYHRRDIRGSGTPLLSDCTGGVGCGVRDKSSKSFGEEFNKNEGGIFVMRRSKTRGFSFWFWPHNSPQAPTDITSGSQTIMESLWSTPVANFPADQCDINSHFDDHEIIINLTFAGVWAGGDAQWAASGCAGTAGWTPDDYVNKNPQAFTDAYWEIRSLRWYTPVCTAGARKRRLTEDQW</sequence>
<evidence type="ECO:0000313" key="2">
    <source>
        <dbReference type="EMBL" id="WWD09138.1"/>
    </source>
</evidence>
<proteinExistence type="predicted"/>
<reference evidence="2 3" key="1">
    <citation type="submission" date="2024-01" db="EMBL/GenBank/DDBJ databases">
        <title>Comparative genomics of Cryptococcus and Kwoniella reveals pathogenesis evolution and contrasting modes of karyotype evolution via chromosome fusion or intercentromeric recombination.</title>
        <authorList>
            <person name="Coelho M.A."/>
            <person name="David-Palma M."/>
            <person name="Shea T."/>
            <person name="Bowers K."/>
            <person name="McGinley-Smith S."/>
            <person name="Mohammad A.W."/>
            <person name="Gnirke A."/>
            <person name="Yurkov A.M."/>
            <person name="Nowrousian M."/>
            <person name="Sun S."/>
            <person name="Cuomo C.A."/>
            <person name="Heitman J."/>
        </authorList>
    </citation>
    <scope>NUCLEOTIDE SEQUENCE [LARGE SCALE GENOMIC DNA]</scope>
    <source>
        <strain evidence="2 3">PYCC6329</strain>
    </source>
</reference>
<dbReference type="Pfam" id="PF26113">
    <property type="entry name" value="GH16_XgeA"/>
    <property type="match status" value="2"/>
</dbReference>
<dbReference type="SUPFAM" id="SSF49899">
    <property type="entry name" value="Concanavalin A-like lectins/glucanases"/>
    <property type="match status" value="1"/>
</dbReference>
<name>A0AAX4KTQ5_9TREE</name>
<dbReference type="GeneID" id="91106061"/>
<dbReference type="PANTHER" id="PTHR10963:SF24">
    <property type="entry name" value="GLYCOSIDASE C21B10.07-RELATED"/>
    <property type="match status" value="1"/>
</dbReference>
<accession>A0AAX4KTQ5</accession>